<dbReference type="Proteomes" id="UP000294547">
    <property type="component" value="Unassembled WGS sequence"/>
</dbReference>
<keyword evidence="1" id="KW-1133">Transmembrane helix</keyword>
<dbReference type="OrthoDB" id="9767470at2"/>
<organism evidence="2 3">
    <name type="scientific">Oharaeibacter diazotrophicus</name>
    <dbReference type="NCBI Taxonomy" id="1920512"/>
    <lineage>
        <taxon>Bacteria</taxon>
        <taxon>Pseudomonadati</taxon>
        <taxon>Pseudomonadota</taxon>
        <taxon>Alphaproteobacteria</taxon>
        <taxon>Hyphomicrobiales</taxon>
        <taxon>Pleomorphomonadaceae</taxon>
        <taxon>Oharaeibacter</taxon>
    </lineage>
</organism>
<dbReference type="Pfam" id="PF11902">
    <property type="entry name" value="DUF3422"/>
    <property type="match status" value="1"/>
</dbReference>
<dbReference type="EMBL" id="SNXY01000009">
    <property type="protein sequence ID" value="TDP83486.1"/>
    <property type="molecule type" value="Genomic_DNA"/>
</dbReference>
<feature type="transmembrane region" description="Helical" evidence="1">
    <location>
        <begin position="373"/>
        <end position="394"/>
    </location>
</feature>
<dbReference type="RefSeq" id="WP_126538471.1">
    <property type="nucleotide sequence ID" value="NZ_BSPM01000009.1"/>
</dbReference>
<dbReference type="InterPro" id="IPR021830">
    <property type="entry name" value="DUF3422"/>
</dbReference>
<evidence type="ECO:0000313" key="3">
    <source>
        <dbReference type="Proteomes" id="UP000294547"/>
    </source>
</evidence>
<reference evidence="2 3" key="1">
    <citation type="submission" date="2019-03" db="EMBL/GenBank/DDBJ databases">
        <title>Genomic Encyclopedia of Type Strains, Phase IV (KMG-IV): sequencing the most valuable type-strain genomes for metagenomic binning, comparative biology and taxonomic classification.</title>
        <authorList>
            <person name="Goeker M."/>
        </authorList>
    </citation>
    <scope>NUCLEOTIDE SEQUENCE [LARGE SCALE GENOMIC DNA]</scope>
    <source>
        <strain evidence="2 3">DSM 102969</strain>
    </source>
</reference>
<proteinExistence type="predicted"/>
<accession>A0A4R6RCS7</accession>
<evidence type="ECO:0000313" key="2">
    <source>
        <dbReference type="EMBL" id="TDP83486.1"/>
    </source>
</evidence>
<sequence length="438" mass="47999">MTANGNTGAGHVAWPTHPLRSRILGEVHARPFRLVQTPRVFLHYAFETPPAAAAADRAFLNAFCQRHGLDGPGPERKVHQIEVNGGTLRWEQFTEFTSYTFDVAPRPGAEPFQPVADDPFGAGFVPPGELMVATRLDLVPEAAFAGDARGPIGSFEEVWVSASQVVDGTALIVTDFRVDRDGRTRILVVDRGLHARQAGALVQRLLEIETYRTFAMLGLPEAQTQGPVIGQIERSLVEISREIRQTTGLEKNRKLLGDLTALTADLEASAAASAYRFGASRAYDEIVGLRLAAVREEPWEGYSTWGAFLARRTAPAMRTLQALQDRQHDLSQKLGRAANLLRTRVDVELEQQNRDVLESMNRRARLQLRLQQTVEGLSVAAVSYYVVGLIGYLAKGGHAFGVEIDPGVLTAIAVLPVVLAVFLVVRSIRRHHAGEDHG</sequence>
<name>A0A4R6RCS7_9HYPH</name>
<evidence type="ECO:0000256" key="1">
    <source>
        <dbReference type="SAM" id="Phobius"/>
    </source>
</evidence>
<feature type="transmembrane region" description="Helical" evidence="1">
    <location>
        <begin position="406"/>
        <end position="425"/>
    </location>
</feature>
<keyword evidence="3" id="KW-1185">Reference proteome</keyword>
<keyword evidence="1" id="KW-0812">Transmembrane</keyword>
<protein>
    <submittedName>
        <fullName evidence="2">Putative membrane-anchored protein</fullName>
    </submittedName>
</protein>
<dbReference type="AlphaFoldDB" id="A0A4R6RCS7"/>
<keyword evidence="1" id="KW-0472">Membrane</keyword>
<comment type="caution">
    <text evidence="2">The sequence shown here is derived from an EMBL/GenBank/DDBJ whole genome shotgun (WGS) entry which is preliminary data.</text>
</comment>
<gene>
    <name evidence="2" type="ORF">EDD54_3448</name>
</gene>